<dbReference type="AlphaFoldDB" id="A0A368XLD8"/>
<evidence type="ECO:0000313" key="3">
    <source>
        <dbReference type="EMBL" id="RCW68841.1"/>
    </source>
</evidence>
<comment type="caution">
    <text evidence="3">The sequence shown here is derived from an EMBL/GenBank/DDBJ whole genome shotgun (WGS) entry which is preliminary data.</text>
</comment>
<feature type="compositionally biased region" description="Low complexity" evidence="2">
    <location>
        <begin position="28"/>
        <end position="37"/>
    </location>
</feature>
<dbReference type="InterPro" id="IPR045748">
    <property type="entry name" value="DcaP"/>
</dbReference>
<sequence length="530" mass="57384">MTWKGAGHERSARQPSQVPARMHRFPARRAGQARPGAHSIPFPPEKQGIAMKRSIKTLGSLAAAAVSVSAVCLPAAAQSAKDFEELRNEVMRLRNELNEIKAQKAAVPVAAPAASASADAALNDRLGAVELRQKDAVVAGDIPGSFRLPGSDTSLKIYGYVELNAIHDFKGDNSGNDYSTFLPYVPLDGSTARRNQTLIHARTSRLGIESSTPTAYGPLGIKVEGDFNNDPRLGNSAAGESVQTILTQQATNSYGFRLRHAYGSFAGFTVGQTWSTFMDVDNAPETVDFNGPIGSTSMRQGLIRYTYATPDTGNWTVALENPDSYAYDATGSVVKDGLSTAPDVVLRWDKGFDWGAASVRAMTQQIKVVNDSVHASKRGYGLAATTLIKMRGGQDALSLGATYGEGIGRYFNYIEGAFLDEARNRVLTERVGGLVVGYQYKASDILRFNFVGGWQRNFNNAYTDFAQANGLGTGRYGINRSMYQLHAGLIYNPAKNVDLGLEYILGQRKTLTGEKGDLSRLNMLARYTFN</sequence>
<feature type="compositionally biased region" description="Basic and acidic residues" evidence="2">
    <location>
        <begin position="1"/>
        <end position="12"/>
    </location>
</feature>
<keyword evidence="1" id="KW-0175">Coiled coil</keyword>
<keyword evidence="4" id="KW-1185">Reference proteome</keyword>
<dbReference type="SUPFAM" id="SSF56935">
    <property type="entry name" value="Porins"/>
    <property type="match status" value="1"/>
</dbReference>
<organism evidence="3 4">
    <name type="scientific">Pseudorhodoferax soli</name>
    <dbReference type="NCBI Taxonomy" id="545864"/>
    <lineage>
        <taxon>Bacteria</taxon>
        <taxon>Pseudomonadati</taxon>
        <taxon>Pseudomonadota</taxon>
        <taxon>Betaproteobacteria</taxon>
        <taxon>Burkholderiales</taxon>
        <taxon>Comamonadaceae</taxon>
    </lineage>
</organism>
<evidence type="ECO:0000256" key="2">
    <source>
        <dbReference type="SAM" id="MobiDB-lite"/>
    </source>
</evidence>
<feature type="region of interest" description="Disordered" evidence="2">
    <location>
        <begin position="1"/>
        <end position="45"/>
    </location>
</feature>
<proteinExistence type="predicted"/>
<evidence type="ECO:0000313" key="4">
    <source>
        <dbReference type="Proteomes" id="UP000252884"/>
    </source>
</evidence>
<dbReference type="Pfam" id="PF19577">
    <property type="entry name" value="DcaP"/>
    <property type="match status" value="1"/>
</dbReference>
<gene>
    <name evidence="3" type="ORF">DES41_107363</name>
</gene>
<dbReference type="Proteomes" id="UP000252884">
    <property type="component" value="Unassembled WGS sequence"/>
</dbReference>
<feature type="coiled-coil region" evidence="1">
    <location>
        <begin position="76"/>
        <end position="103"/>
    </location>
</feature>
<reference evidence="3 4" key="1">
    <citation type="submission" date="2018-07" db="EMBL/GenBank/DDBJ databases">
        <title>Genomic Encyclopedia of Type Strains, Phase IV (KMG-IV): sequencing the most valuable type-strain genomes for metagenomic binning, comparative biology and taxonomic classification.</title>
        <authorList>
            <person name="Goeker M."/>
        </authorList>
    </citation>
    <scope>NUCLEOTIDE SEQUENCE [LARGE SCALE GENOMIC DNA]</scope>
    <source>
        <strain evidence="3 4">DSM 21634</strain>
    </source>
</reference>
<accession>A0A368XLD8</accession>
<protein>
    <submittedName>
        <fullName evidence="3">Porin-like protein</fullName>
    </submittedName>
</protein>
<dbReference type="EMBL" id="QPJK01000007">
    <property type="protein sequence ID" value="RCW68841.1"/>
    <property type="molecule type" value="Genomic_DNA"/>
</dbReference>
<evidence type="ECO:0000256" key="1">
    <source>
        <dbReference type="SAM" id="Coils"/>
    </source>
</evidence>
<name>A0A368XLD8_9BURK</name>